<evidence type="ECO:0000259" key="9">
    <source>
        <dbReference type="Pfam" id="PF07992"/>
    </source>
</evidence>
<dbReference type="Pfam" id="PF07992">
    <property type="entry name" value="Pyr_redox_2"/>
    <property type="match status" value="1"/>
</dbReference>
<dbReference type="PANTHER" id="PTHR48467">
    <property type="entry name" value="GLUTAMATE SYNTHASE 1 [NADH], CHLOROPLASTIC-LIKE"/>
    <property type="match status" value="1"/>
</dbReference>
<gene>
    <name evidence="10" type="ORF">AU252_01565</name>
</gene>
<evidence type="ECO:0000256" key="1">
    <source>
        <dbReference type="ARBA" id="ARBA00001974"/>
    </source>
</evidence>
<dbReference type="PRINTS" id="PR00419">
    <property type="entry name" value="ADXRDTASE"/>
</dbReference>
<dbReference type="SUPFAM" id="SSF51971">
    <property type="entry name" value="Nucleotide-binding domain"/>
    <property type="match status" value="1"/>
</dbReference>
<dbReference type="Proteomes" id="UP000065151">
    <property type="component" value="Chromosome"/>
</dbReference>
<proteinExistence type="predicted"/>
<dbReference type="InterPro" id="IPR036188">
    <property type="entry name" value="FAD/NAD-bd_sf"/>
</dbReference>
<dbReference type="STRING" id="121292.AU252_01565"/>
<feature type="compositionally biased region" description="Low complexity" evidence="8">
    <location>
        <begin position="441"/>
        <end position="450"/>
    </location>
</feature>
<feature type="region of interest" description="Disordered" evidence="8">
    <location>
        <begin position="428"/>
        <end position="450"/>
    </location>
</feature>
<dbReference type="KEGG" id="psul:AU252_01565"/>
<sequence>MTDSTVQPVGLNVAIVGSGPAGCYTAQFLKRALPTCDITVFERLPVPYGLIRYGVAPDHQGTKAVTKQFDRLFQSDGVRFAGNVSVGDHVSLDVLREKFDVVVLATGLYGDRGLEIPGSTLPGVISSGQLTRSFNRHPDEDPSELSLGENLIVLGHGNVAIDIVRLVTAPQALLAGSDVDDEALAFQAGRLQRVDVVGRSSAQDAKFDSVMIRELAGRPGIRFRSEGLNEDHETTDRTAAARVAALRDLADSTVGEALVDVTFHFGLIPEAVLGTDSVEGLRCISTLEGGQPQVFAADAIVTAIGFCERGDEAIQRAELVGADTDLDVGILDQGLFCVGWLRRGPRGTIPDSRADARLVVDTIIRNLEVTPLKSDKGGYSSLAGAVRDRAISFEQWLRIDRVERDNAATDRMRNKLVDFSHMRQVASGSSTVTEEAPTPPAAAAALPTAN</sequence>
<comment type="cofactor">
    <cofactor evidence="1">
        <name>FAD</name>
        <dbReference type="ChEBI" id="CHEBI:57692"/>
    </cofactor>
</comment>
<reference evidence="10 11" key="1">
    <citation type="submission" date="2015-12" db="EMBL/GenBank/DDBJ databases">
        <authorList>
            <person name="Shamseldin A."/>
            <person name="Moawad H."/>
            <person name="Abd El-Rahim W.M."/>
            <person name="Sadowsky M.J."/>
        </authorList>
    </citation>
    <scope>NUCLEOTIDE SEQUENCE [LARGE SCALE GENOMIC DNA]</scope>
    <source>
        <strain evidence="10 11">Ar51</strain>
    </source>
</reference>
<dbReference type="RefSeq" id="WP_058929225.1">
    <property type="nucleotide sequence ID" value="NZ_CP013747.1"/>
</dbReference>
<dbReference type="Gene3D" id="3.50.50.60">
    <property type="entry name" value="FAD/NAD(P)-binding domain"/>
    <property type="match status" value="1"/>
</dbReference>
<name>A0A0U3NT51_9MICC</name>
<organism evidence="10">
    <name type="scientific">Pseudarthrobacter sulfonivorans</name>
    <dbReference type="NCBI Taxonomy" id="121292"/>
    <lineage>
        <taxon>Bacteria</taxon>
        <taxon>Bacillati</taxon>
        <taxon>Actinomycetota</taxon>
        <taxon>Actinomycetes</taxon>
        <taxon>Micrococcales</taxon>
        <taxon>Micrococcaceae</taxon>
        <taxon>Pseudarthrobacter</taxon>
    </lineage>
</organism>
<evidence type="ECO:0000313" key="10">
    <source>
        <dbReference type="EMBL" id="ALV40015.1"/>
    </source>
</evidence>
<evidence type="ECO:0000313" key="11">
    <source>
        <dbReference type="Proteomes" id="UP000065151"/>
    </source>
</evidence>
<keyword evidence="4" id="KW-0274">FAD</keyword>
<keyword evidence="3" id="KW-0285">Flavoprotein</keyword>
<dbReference type="InterPro" id="IPR055275">
    <property type="entry name" value="Ferredox_Rdtase"/>
</dbReference>
<comment type="catalytic activity">
    <reaction evidence="7">
        <text>2 reduced [2Fe-2S]-[ferredoxin] + NADP(+) + H(+) = 2 oxidized [2Fe-2S]-[ferredoxin] + NADPH</text>
        <dbReference type="Rhea" id="RHEA:20125"/>
        <dbReference type="Rhea" id="RHEA-COMP:10000"/>
        <dbReference type="Rhea" id="RHEA-COMP:10001"/>
        <dbReference type="ChEBI" id="CHEBI:15378"/>
        <dbReference type="ChEBI" id="CHEBI:33737"/>
        <dbReference type="ChEBI" id="CHEBI:33738"/>
        <dbReference type="ChEBI" id="CHEBI:57783"/>
        <dbReference type="ChEBI" id="CHEBI:58349"/>
        <dbReference type="EC" id="1.18.1.2"/>
    </reaction>
</comment>
<evidence type="ECO:0000256" key="6">
    <source>
        <dbReference type="ARBA" id="ARBA00023002"/>
    </source>
</evidence>
<evidence type="ECO:0000256" key="7">
    <source>
        <dbReference type="ARBA" id="ARBA00047776"/>
    </source>
</evidence>
<dbReference type="EC" id="1.18.1.2" evidence="2"/>
<evidence type="ECO:0000256" key="4">
    <source>
        <dbReference type="ARBA" id="ARBA00022827"/>
    </source>
</evidence>
<dbReference type="EMBL" id="CP013747">
    <property type="protein sequence ID" value="ALV40015.1"/>
    <property type="molecule type" value="Genomic_DNA"/>
</dbReference>
<dbReference type="InterPro" id="IPR023753">
    <property type="entry name" value="FAD/NAD-binding_dom"/>
</dbReference>
<dbReference type="GO" id="GO:0004324">
    <property type="term" value="F:ferredoxin-NADP+ reductase activity"/>
    <property type="evidence" value="ECO:0007669"/>
    <property type="project" value="UniProtKB-EC"/>
</dbReference>
<dbReference type="AlphaFoldDB" id="A0A0U3NT51"/>
<feature type="domain" description="FAD/NAD(P)-binding" evidence="9">
    <location>
        <begin position="12"/>
        <end position="163"/>
    </location>
</feature>
<evidence type="ECO:0000256" key="2">
    <source>
        <dbReference type="ARBA" id="ARBA00013223"/>
    </source>
</evidence>
<evidence type="ECO:0000256" key="5">
    <source>
        <dbReference type="ARBA" id="ARBA00022857"/>
    </source>
</evidence>
<dbReference type="PANTHER" id="PTHR48467:SF1">
    <property type="entry name" value="GLUTAMATE SYNTHASE 1 [NADH], CHLOROPLASTIC-LIKE"/>
    <property type="match status" value="1"/>
</dbReference>
<keyword evidence="5" id="KW-0521">NADP</keyword>
<accession>A0A0U3NT51</accession>
<dbReference type="Gene3D" id="3.40.50.720">
    <property type="entry name" value="NAD(P)-binding Rossmann-like Domain"/>
    <property type="match status" value="1"/>
</dbReference>
<keyword evidence="6" id="KW-0560">Oxidoreductase</keyword>
<protein>
    <recommendedName>
        <fullName evidence="2">ferredoxin--NADP(+) reductase</fullName>
        <ecNumber evidence="2">1.18.1.2</ecNumber>
    </recommendedName>
</protein>
<evidence type="ECO:0000256" key="3">
    <source>
        <dbReference type="ARBA" id="ARBA00022630"/>
    </source>
</evidence>
<evidence type="ECO:0000256" key="8">
    <source>
        <dbReference type="SAM" id="MobiDB-lite"/>
    </source>
</evidence>